<gene>
    <name evidence="1" type="ORF">X474_06460</name>
</gene>
<reference evidence="1 2" key="1">
    <citation type="submission" date="2013-11" db="EMBL/GenBank/DDBJ databases">
        <title>Metagenomic analysis of a methanogenic consortium involved in long chain n-alkane degradation.</title>
        <authorList>
            <person name="Davidova I.A."/>
            <person name="Callaghan A.V."/>
            <person name="Wawrik B."/>
            <person name="Pruitt S."/>
            <person name="Marks C."/>
            <person name="Duncan K.E."/>
            <person name="Suflita J.M."/>
        </authorList>
    </citation>
    <scope>NUCLEOTIDE SEQUENCE [LARGE SCALE GENOMIC DNA]</scope>
    <source>
        <strain evidence="1 2">SPR</strain>
    </source>
</reference>
<dbReference type="InParanoid" id="A0A0D2JGB9"/>
<organism evidence="1 2">
    <name type="scientific">Dethiosulfatarculus sandiegensis</name>
    <dbReference type="NCBI Taxonomy" id="1429043"/>
    <lineage>
        <taxon>Bacteria</taxon>
        <taxon>Pseudomonadati</taxon>
        <taxon>Thermodesulfobacteriota</taxon>
        <taxon>Desulfarculia</taxon>
        <taxon>Desulfarculales</taxon>
        <taxon>Desulfarculaceae</taxon>
        <taxon>Dethiosulfatarculus</taxon>
    </lineage>
</organism>
<dbReference type="AlphaFoldDB" id="A0A0D2JGB9"/>
<proteinExistence type="predicted"/>
<accession>A0A0D2JGB9</accession>
<evidence type="ECO:0000313" key="1">
    <source>
        <dbReference type="EMBL" id="KIX14781.1"/>
    </source>
</evidence>
<evidence type="ECO:0000313" key="2">
    <source>
        <dbReference type="Proteomes" id="UP000032233"/>
    </source>
</evidence>
<comment type="caution">
    <text evidence="1">The sequence shown here is derived from an EMBL/GenBank/DDBJ whole genome shotgun (WGS) entry which is preliminary data.</text>
</comment>
<dbReference type="RefSeq" id="WP_156360641.1">
    <property type="nucleotide sequence ID" value="NZ_AZAC01000008.1"/>
</dbReference>
<name>A0A0D2JGB9_9BACT</name>
<dbReference type="STRING" id="1429043.X474_06460"/>
<protein>
    <submittedName>
        <fullName evidence="1">Uncharacterized protein</fullName>
    </submittedName>
</protein>
<sequence>MVRFIIILLVLAVGGVYFFFDGDWEKAGEQAGKVVSEATQKATELKKGFDKGIKEK</sequence>
<dbReference type="EMBL" id="AZAC01000008">
    <property type="protein sequence ID" value="KIX14781.1"/>
    <property type="molecule type" value="Genomic_DNA"/>
</dbReference>
<dbReference type="Proteomes" id="UP000032233">
    <property type="component" value="Unassembled WGS sequence"/>
</dbReference>
<keyword evidence="2" id="KW-1185">Reference proteome</keyword>